<keyword evidence="2" id="KW-1185">Reference proteome</keyword>
<evidence type="ECO:0000313" key="2">
    <source>
        <dbReference type="Proteomes" id="UP000199450"/>
    </source>
</evidence>
<evidence type="ECO:0000313" key="1">
    <source>
        <dbReference type="EMBL" id="SEM96946.1"/>
    </source>
</evidence>
<proteinExistence type="predicted"/>
<protein>
    <recommendedName>
        <fullName evidence="3">Head domain of trimeric autotransporter adhesin</fullName>
    </recommendedName>
</protein>
<evidence type="ECO:0008006" key="3">
    <source>
        <dbReference type="Google" id="ProtNLM"/>
    </source>
</evidence>
<dbReference type="AlphaFoldDB" id="A0A1H8CPP5"/>
<dbReference type="Proteomes" id="UP000199450">
    <property type="component" value="Unassembled WGS sequence"/>
</dbReference>
<dbReference type="EMBL" id="FOBV01000010">
    <property type="protein sequence ID" value="SEM96946.1"/>
    <property type="molecule type" value="Genomic_DNA"/>
</dbReference>
<sequence>MLFNSISKMMNDSKNAINLNKKTTMKNNFLTLLFALAAVNLFSQVGINTQSPKATFEVVGKPNDVNHFDGIIPPRITGDELAAKTYSTAQKGAFVFVTTPATSPSGQAAHLTKSGLYYFDGQQWVALTKDDPLEMVALRGNTSPVELILKNYLTLDFDQKENYILGRSRSPITGEYNTIVATDSNITSGKGNSAFAYAMSQGKVTGKLNYAAGVSALNGMANGTIAGNRNIGIGPGAMSYITSGNDNISIGYLSGTGNRTGSNNVFIGVGAGSPVVGDRSVSNKLAIHSTPVNTNPNAFWDSITNNYTDYKFALISGDFSERWLNINGKLSVTPSQMPNADGDSSYTKKVVAKADGSFGFATEVIPTPPASGTFVLKSVNGIPSWSSP</sequence>
<accession>A0A1H8CPP5</accession>
<name>A0A1H8CPP5_9FLAO</name>
<dbReference type="STRING" id="295069.SAMN05421856_11046"/>
<gene>
    <name evidence="1" type="ORF">SAMN05421856_11046</name>
</gene>
<organism evidence="1 2">
    <name type="scientific">Chryseobacterium taichungense</name>
    <dbReference type="NCBI Taxonomy" id="295069"/>
    <lineage>
        <taxon>Bacteria</taxon>
        <taxon>Pseudomonadati</taxon>
        <taxon>Bacteroidota</taxon>
        <taxon>Flavobacteriia</taxon>
        <taxon>Flavobacteriales</taxon>
        <taxon>Weeksellaceae</taxon>
        <taxon>Chryseobacterium group</taxon>
        <taxon>Chryseobacterium</taxon>
    </lineage>
</organism>
<reference evidence="2" key="1">
    <citation type="submission" date="2016-10" db="EMBL/GenBank/DDBJ databases">
        <authorList>
            <person name="Varghese N."/>
            <person name="Submissions S."/>
        </authorList>
    </citation>
    <scope>NUCLEOTIDE SEQUENCE [LARGE SCALE GENOMIC DNA]</scope>
    <source>
        <strain evidence="2">DSM 17453</strain>
    </source>
</reference>